<dbReference type="RefSeq" id="WP_345251551.1">
    <property type="nucleotide sequence ID" value="NZ_BAABFO010000024.1"/>
</dbReference>
<evidence type="ECO:0000313" key="2">
    <source>
        <dbReference type="EMBL" id="GAA4339959.1"/>
    </source>
</evidence>
<dbReference type="PANTHER" id="PTHR34219">
    <property type="entry name" value="IRON-REGULATED INNER MEMBRANE PROTEIN-RELATED"/>
    <property type="match status" value="1"/>
</dbReference>
<evidence type="ECO:0000256" key="1">
    <source>
        <dbReference type="SAM" id="Phobius"/>
    </source>
</evidence>
<dbReference type="PANTHER" id="PTHR34219:SF5">
    <property type="entry name" value="BLR4505 PROTEIN"/>
    <property type="match status" value="1"/>
</dbReference>
<feature type="transmembrane region" description="Helical" evidence="1">
    <location>
        <begin position="12"/>
        <end position="32"/>
    </location>
</feature>
<gene>
    <name evidence="2" type="ORF">GCM10023144_38850</name>
</gene>
<protein>
    <submittedName>
        <fullName evidence="2">PepSY-associated TM helix domain-containing protein</fullName>
    </submittedName>
</protein>
<keyword evidence="1" id="KW-0812">Transmembrane</keyword>
<sequence>MRNFWTVVHRCMGLTVALFLIVAGLTGAVISWDHQLDEWLNADIMHTPGRGPLQDPRALAAAVESDDPRAEVSYMTLGLEEGHAALFLVRPRADPATGKPYALGYDTVFVDPVTARITGHRESRSIALSKRNLMPWLRQLHESLHLPPFRGSDRWGYWLMGGVALMWLIDSFVALYLTFPPRRARAAATPGQASGPSCKGGAPGGPSWLSRWNPSWRVRWRAGGYKLNFDLHRAGGLWAFVVIITLAFTSFSLNLYNEVFYPLMSKVSTTTPGPYETLAPAPYGTFIRPKISFSQAIDIAAGEARRLDFEQPPGGIWYGGDYPFYNVSFFDPADETGAMGMGLSNIYVSAETGQVLGVHRPWHGTAADVFVQLQLPLHSGRILGLPGRILMSAMGLVVAMLSVTGIVIWEKKRRARRSAIRAAR</sequence>
<keyword evidence="1" id="KW-0472">Membrane</keyword>
<proteinExistence type="predicted"/>
<feature type="transmembrane region" description="Helical" evidence="1">
    <location>
        <begin position="155"/>
        <end position="177"/>
    </location>
</feature>
<reference evidence="3" key="1">
    <citation type="journal article" date="2019" name="Int. J. Syst. Evol. Microbiol.">
        <title>The Global Catalogue of Microorganisms (GCM) 10K type strain sequencing project: providing services to taxonomists for standard genome sequencing and annotation.</title>
        <authorList>
            <consortium name="The Broad Institute Genomics Platform"/>
            <consortium name="The Broad Institute Genome Sequencing Center for Infectious Disease"/>
            <person name="Wu L."/>
            <person name="Ma J."/>
        </authorList>
    </citation>
    <scope>NUCLEOTIDE SEQUENCE [LARGE SCALE GENOMIC DNA]</scope>
    <source>
        <strain evidence="3">JCM 17666</strain>
    </source>
</reference>
<feature type="transmembrane region" description="Helical" evidence="1">
    <location>
        <begin position="389"/>
        <end position="409"/>
    </location>
</feature>
<feature type="transmembrane region" description="Helical" evidence="1">
    <location>
        <begin position="236"/>
        <end position="256"/>
    </location>
</feature>
<dbReference type="Proteomes" id="UP001501671">
    <property type="component" value="Unassembled WGS sequence"/>
</dbReference>
<keyword evidence="3" id="KW-1185">Reference proteome</keyword>
<dbReference type="InterPro" id="IPR005625">
    <property type="entry name" value="PepSY-ass_TM"/>
</dbReference>
<keyword evidence="1" id="KW-1133">Transmembrane helix</keyword>
<accession>A0ABP8HJ82</accession>
<dbReference type="EMBL" id="BAABFO010000024">
    <property type="protein sequence ID" value="GAA4339959.1"/>
    <property type="molecule type" value="Genomic_DNA"/>
</dbReference>
<comment type="caution">
    <text evidence="2">The sequence shown here is derived from an EMBL/GenBank/DDBJ whole genome shotgun (WGS) entry which is preliminary data.</text>
</comment>
<evidence type="ECO:0000313" key="3">
    <source>
        <dbReference type="Proteomes" id="UP001501671"/>
    </source>
</evidence>
<organism evidence="2 3">
    <name type="scientific">Pigmentiphaga soli</name>
    <dbReference type="NCBI Taxonomy" id="1007095"/>
    <lineage>
        <taxon>Bacteria</taxon>
        <taxon>Pseudomonadati</taxon>
        <taxon>Pseudomonadota</taxon>
        <taxon>Betaproteobacteria</taxon>
        <taxon>Burkholderiales</taxon>
        <taxon>Alcaligenaceae</taxon>
        <taxon>Pigmentiphaga</taxon>
    </lineage>
</organism>
<name>A0ABP8HJ82_9BURK</name>
<dbReference type="Pfam" id="PF03929">
    <property type="entry name" value="PepSY_TM"/>
    <property type="match status" value="1"/>
</dbReference>